<reference evidence="3 4" key="1">
    <citation type="journal article" name="Sci. Rep.">
        <title>Genome-scale phylogenetic analyses confirm Olpidium as the closest living zoosporic fungus to the non-flagellated, terrestrial fungi.</title>
        <authorList>
            <person name="Chang Y."/>
            <person name="Rochon D."/>
            <person name="Sekimoto S."/>
            <person name="Wang Y."/>
            <person name="Chovatia M."/>
            <person name="Sandor L."/>
            <person name="Salamov A."/>
            <person name="Grigoriev I.V."/>
            <person name="Stajich J.E."/>
            <person name="Spatafora J.W."/>
        </authorList>
    </citation>
    <scope>NUCLEOTIDE SEQUENCE [LARGE SCALE GENOMIC DNA]</scope>
    <source>
        <strain evidence="3">S191</strain>
    </source>
</reference>
<comment type="caution">
    <text evidence="3">The sequence shown here is derived from an EMBL/GenBank/DDBJ whole genome shotgun (WGS) entry which is preliminary data.</text>
</comment>
<evidence type="ECO:0000256" key="2">
    <source>
        <dbReference type="RuleBase" id="RU003479"/>
    </source>
</evidence>
<dbReference type="InterPro" id="IPR037124">
    <property type="entry name" value="Chaperonin_GroES_sf"/>
</dbReference>
<evidence type="ECO:0000256" key="1">
    <source>
        <dbReference type="ARBA" id="ARBA00023186"/>
    </source>
</evidence>
<sequence>LLPLPLRVLFQKTAAGVFIPEKSQESLNQGVVLAVGEGARNKVGKRLRGPFFARVAGR</sequence>
<keyword evidence="4" id="KW-1185">Reference proteome</keyword>
<gene>
    <name evidence="3" type="ORF">BJ554DRAFT_2248</name>
</gene>
<dbReference type="InterPro" id="IPR011032">
    <property type="entry name" value="GroES-like_sf"/>
</dbReference>
<dbReference type="GO" id="GO:0044183">
    <property type="term" value="F:protein folding chaperone"/>
    <property type="evidence" value="ECO:0007669"/>
    <property type="project" value="InterPro"/>
</dbReference>
<dbReference type="CDD" id="cd00320">
    <property type="entry name" value="cpn10"/>
    <property type="match status" value="1"/>
</dbReference>
<dbReference type="Pfam" id="PF00166">
    <property type="entry name" value="Cpn10"/>
    <property type="match status" value="1"/>
</dbReference>
<feature type="non-terminal residue" evidence="3">
    <location>
        <position position="1"/>
    </location>
</feature>
<dbReference type="OrthoDB" id="184876at2759"/>
<comment type="similarity">
    <text evidence="2">Belongs to the GroES chaperonin family.</text>
</comment>
<evidence type="ECO:0000313" key="3">
    <source>
        <dbReference type="EMBL" id="KAG5463034.1"/>
    </source>
</evidence>
<dbReference type="PRINTS" id="PR00297">
    <property type="entry name" value="CHAPERONIN10"/>
</dbReference>
<proteinExistence type="inferred from homology"/>
<accession>A0A8H8A0S9</accession>
<evidence type="ECO:0000313" key="4">
    <source>
        <dbReference type="Proteomes" id="UP000673691"/>
    </source>
</evidence>
<dbReference type="SUPFAM" id="SSF50129">
    <property type="entry name" value="GroES-like"/>
    <property type="match status" value="1"/>
</dbReference>
<name>A0A8H8A0S9_9FUNG</name>
<keyword evidence="1 2" id="KW-0143">Chaperone</keyword>
<dbReference type="AlphaFoldDB" id="A0A8H8A0S9"/>
<dbReference type="Gene3D" id="2.30.33.40">
    <property type="entry name" value="GroES chaperonin"/>
    <property type="match status" value="1"/>
</dbReference>
<dbReference type="GO" id="GO:0005524">
    <property type="term" value="F:ATP binding"/>
    <property type="evidence" value="ECO:0007669"/>
    <property type="project" value="InterPro"/>
</dbReference>
<dbReference type="InterPro" id="IPR020818">
    <property type="entry name" value="Chaperonin_GroES"/>
</dbReference>
<dbReference type="Proteomes" id="UP000673691">
    <property type="component" value="Unassembled WGS sequence"/>
</dbReference>
<dbReference type="EMBL" id="JAEFCI010001246">
    <property type="protein sequence ID" value="KAG5463034.1"/>
    <property type="molecule type" value="Genomic_DNA"/>
</dbReference>
<organism evidence="3 4">
    <name type="scientific">Olpidium bornovanus</name>
    <dbReference type="NCBI Taxonomy" id="278681"/>
    <lineage>
        <taxon>Eukaryota</taxon>
        <taxon>Fungi</taxon>
        <taxon>Fungi incertae sedis</taxon>
        <taxon>Olpidiomycota</taxon>
        <taxon>Olpidiomycotina</taxon>
        <taxon>Olpidiomycetes</taxon>
        <taxon>Olpidiales</taxon>
        <taxon>Olpidiaceae</taxon>
        <taxon>Olpidium</taxon>
    </lineage>
</organism>
<protein>
    <submittedName>
        <fullName evidence="3">Uncharacterized protein</fullName>
    </submittedName>
</protein>